<name>A0A4Q2RI64_9HYPH</name>
<reference evidence="1 2" key="2">
    <citation type="submission" date="2019-02" db="EMBL/GenBank/DDBJ databases">
        <title>'Lichenibacterium ramalinii' gen. nov. sp. nov., 'Lichenibacterium minor' gen. nov. sp. nov.</title>
        <authorList>
            <person name="Pankratov T."/>
        </authorList>
    </citation>
    <scope>NUCLEOTIDE SEQUENCE [LARGE SCALE GENOMIC DNA]</scope>
    <source>
        <strain evidence="1 2">RmlP001</strain>
    </source>
</reference>
<evidence type="ECO:0000313" key="2">
    <source>
        <dbReference type="Proteomes" id="UP000289411"/>
    </source>
</evidence>
<dbReference type="AlphaFoldDB" id="A0A4Q2RI64"/>
<evidence type="ECO:0000313" key="1">
    <source>
        <dbReference type="EMBL" id="RYB06444.1"/>
    </source>
</evidence>
<sequence length="89" mass="9495">MAGSAKLSIYLVFARALTASEPFDATAAIALLKRIEREAGLPEDSHMRAAIEASLAALSAREAHSADVARYALERVAIDIERRLLGASD</sequence>
<dbReference type="EMBL" id="QYBC01000004">
    <property type="protein sequence ID" value="RYB06444.1"/>
    <property type="molecule type" value="Genomic_DNA"/>
</dbReference>
<gene>
    <name evidence="1" type="ORF">D3272_06785</name>
</gene>
<dbReference type="Proteomes" id="UP000289411">
    <property type="component" value="Unassembled WGS sequence"/>
</dbReference>
<protein>
    <submittedName>
        <fullName evidence="1">Uncharacterized protein</fullName>
    </submittedName>
</protein>
<dbReference type="OrthoDB" id="8468669at2"/>
<proteinExistence type="predicted"/>
<comment type="caution">
    <text evidence="1">The sequence shown here is derived from an EMBL/GenBank/DDBJ whole genome shotgun (WGS) entry which is preliminary data.</text>
</comment>
<accession>A0A4Q2RI64</accession>
<reference evidence="1 2" key="1">
    <citation type="submission" date="2018-09" db="EMBL/GenBank/DDBJ databases">
        <authorList>
            <person name="Grouzdev D.S."/>
            <person name="Krutkina M.S."/>
        </authorList>
    </citation>
    <scope>NUCLEOTIDE SEQUENCE [LARGE SCALE GENOMIC DNA]</scope>
    <source>
        <strain evidence="1 2">RmlP001</strain>
    </source>
</reference>
<organism evidence="1 2">
    <name type="scientific">Lichenibacterium ramalinae</name>
    <dbReference type="NCBI Taxonomy" id="2316527"/>
    <lineage>
        <taxon>Bacteria</taxon>
        <taxon>Pseudomonadati</taxon>
        <taxon>Pseudomonadota</taxon>
        <taxon>Alphaproteobacteria</taxon>
        <taxon>Hyphomicrobiales</taxon>
        <taxon>Lichenihabitantaceae</taxon>
        <taxon>Lichenibacterium</taxon>
    </lineage>
</organism>
<keyword evidence="2" id="KW-1185">Reference proteome</keyword>